<dbReference type="PROSITE" id="PS51194">
    <property type="entry name" value="HELICASE_CTER"/>
    <property type="match status" value="1"/>
</dbReference>
<feature type="domain" description="Helicase ATP-binding" evidence="9">
    <location>
        <begin position="61"/>
        <end position="255"/>
    </location>
</feature>
<dbReference type="PANTHER" id="PTHR47962:SF6">
    <property type="entry name" value="LARGE HELICASE-RELATED PROTEIN"/>
    <property type="match status" value="1"/>
</dbReference>
<evidence type="ECO:0000256" key="5">
    <source>
        <dbReference type="ARBA" id="ARBA00022840"/>
    </source>
</evidence>
<dbReference type="InterPro" id="IPR045628">
    <property type="entry name" value="Lhr_WH_dom"/>
</dbReference>
<evidence type="ECO:0000256" key="1">
    <source>
        <dbReference type="ARBA" id="ARBA00022741"/>
    </source>
</evidence>
<dbReference type="InterPro" id="IPR001650">
    <property type="entry name" value="Helicase_C-like"/>
</dbReference>
<dbReference type="GO" id="GO:0005524">
    <property type="term" value="F:ATP binding"/>
    <property type="evidence" value="ECO:0007669"/>
    <property type="project" value="UniProtKB-KW"/>
</dbReference>
<keyword evidence="2" id="KW-0227">DNA damage</keyword>
<dbReference type="NCBIfam" id="NF010338">
    <property type="entry name" value="PRK13767.1"/>
    <property type="match status" value="1"/>
</dbReference>
<sequence length="1798" mass="206063">MRPIIYYTLRYSAAVDVSKNMVNYITDRSTKEELLSGFEPLLQKWFNDKFEDLTPPQAMAVPLISKKENVLVSSPTGSGKTLTAFLSILNDFFRIHKDGGLETGVHAIYISPLKALANDIDRNLKQPLHEMVELAAKGKIDIPEIKVAVRSGDTSLKERARMVRKPPHILITTPESLGLLLSSKKFRAHFRKTRYIILDEIHDLANNKRGTHLSLSVERLAQIIDGEPVRIGLSATQAPIKDIAGFLGGYKNGKPRLVNIVDVKERKHLDLRVICPVDNLTLHSTEVINSKMYDLLVDLVNDHRTTLIFTNTRAGTESISMQLKERGIEKLAAHHGSLSKEMRLDVEEKLKGGEMDVVISSTSLELGIDIGYVDLVIQIGSPKSIAKGLQRIGRAGHALREISKGRLVVFDSDDLIECAVLVRSAYEGQIDRVSIPEKATDVLAQSLIGMSLDRKWDSDEMYELIRCAYPYRNLSKHEFLEVLDFLGGNALEDHGVYPKIWYDKKSKEIGIKRGARQIYNMNIGTIPQEINYAVVLEGRGIQLGNLSEKFVENLSRNDIFVLGGRTYQFIETKRSTVVVKDGLGRKPTVPSWSGEMLPRSFDLSEAVGRFRAEVEEKLEKPEQEIIEWLEEDFRLDQGAAKTIISHLDEQKKICGFVPSDKRLMVEGYIDNRGRNGAIFHFPFGRRVNDAISRAFAYQLGKEIGSSIRISLSDDAFLLTFPSRLAIEGLADRLMPKNLEPLLRKAIKNTEIFAQRFRHCANRSFMVLRNYKGREISMPRQQLRTSQVIEAINQVDSFPMLEEAYREILYDAFDINNAQLILDEIESGKRIIEHRSYAPVPSPFSHSLILSGLSDIVLMEDRSALLRELHAQVLGRVLEQGDGDKPRFERELIDSYFNEKKPIVGTKEGAIQAIRQIGGIHLLNDKGKSIYRMSDMATTEMQELCHEMIDEKIVESVWTGEKEPLYATPELIRYYKAIYGSDEKLSKEAEKVYHKLKGLKDIKSKKISDELERNYLVCRMVNGFIKRKIGNSASYENALDYLITKHIGFVGPRAVEEIALELRLPEEVISQSLYDLEEQGTIQGGNFVLGQSTPQYLMAEDVIYLEAQSHGDIDVIPDKILREFIDYKLFRKFSSLQTLFDQHSDVASPRTAFHRLDNPDLEEWWEWRDSDAILQGRFSGGKLRYVPANKVGMYQALFRKEPEGKIPSLIVDMLKRSPPVTKSEITKELELKPELVHGALRTLEENLMVHRYNRNRNPWTTHNRYRLLTEYEAPEEPEKKLVIDQLRGIGPLTFAELRRECGMPLNVTRSILNQLQEENIVSRIVVVGATRLFTYCLTEEVESIKKTEEKKVVRVISWRDPLLTHIRREMYAQYGEDWTHPIVSGGMVAGYMEAWAMSGLLDVREVVLNEELEIEDFLDALDEFATYQENFHSNIIRVKVFAGTRIEELDETIIKKFESKGYQRIREWLVKGPVINLSYQKREIYGYLLWKQRIHPERRFRNATEAFREMGGIRSEYELSLRIQGRFFHPRDYGNEMEIVQGVMIPGYSTYCTIRDAIIYRDARNVVSEPEDRRILALAIDSKGLPREELYRRSGMDPDSFKRSLTRLYQSLNLVRTTRGNYRTLPVNRIYEADEAKFRVVKRLILSFGIISAEDLGMLLKGEIPMAELRKILSILEEEGTLVKGFLKEGSETLYWIISEDLERVKGHLFQGSFVLTQADRLSHYLSQDVKQKFGLGACNVIFSSTRTTGAFKMSKRGKDVVITEFRGGNQERHVIEAWCRQWRMNLEWELKADEKVEI</sequence>
<dbReference type="GO" id="GO:0016887">
    <property type="term" value="F:ATP hydrolysis activity"/>
    <property type="evidence" value="ECO:0007669"/>
    <property type="project" value="TreeGrafter"/>
</dbReference>
<keyword evidence="4" id="KW-0347">Helicase</keyword>
<dbReference type="Gene3D" id="3.40.50.300">
    <property type="entry name" value="P-loop containing nucleotide triphosphate hydrolases"/>
    <property type="match status" value="2"/>
</dbReference>
<keyword evidence="1" id="KW-0547">Nucleotide-binding</keyword>
<evidence type="ECO:0000256" key="7">
    <source>
        <dbReference type="ARBA" id="ARBA00023204"/>
    </source>
</evidence>
<dbReference type="GO" id="GO:0003677">
    <property type="term" value="F:DNA binding"/>
    <property type="evidence" value="ECO:0007669"/>
    <property type="project" value="UniProtKB-KW"/>
</dbReference>
<dbReference type="InterPro" id="IPR027417">
    <property type="entry name" value="P-loop_NTPase"/>
</dbReference>
<dbReference type="Pfam" id="PF08494">
    <property type="entry name" value="DEAD_assoc"/>
    <property type="match status" value="1"/>
</dbReference>
<organism evidence="11">
    <name type="scientific">uncultured marine group II/III euryarchaeote AD1000_117_B07</name>
    <dbReference type="NCBI Taxonomy" id="1457721"/>
    <lineage>
        <taxon>Archaea</taxon>
        <taxon>Methanobacteriati</taxon>
        <taxon>Methanobacteriota</taxon>
        <taxon>environmental samples</taxon>
    </lineage>
</organism>
<dbReference type="Pfam" id="PF00270">
    <property type="entry name" value="DEAD"/>
    <property type="match status" value="1"/>
</dbReference>
<dbReference type="InterPro" id="IPR014001">
    <property type="entry name" value="Helicase_ATP-bd"/>
</dbReference>
<dbReference type="Pfam" id="PF00271">
    <property type="entry name" value="Helicase_C"/>
    <property type="match status" value="1"/>
</dbReference>
<evidence type="ECO:0000256" key="3">
    <source>
        <dbReference type="ARBA" id="ARBA00022801"/>
    </source>
</evidence>
<accession>A0A075FP84</accession>
<keyword evidence="7" id="KW-0234">DNA repair</keyword>
<keyword evidence="6" id="KW-0238">DNA-binding</keyword>
<dbReference type="InterPro" id="IPR052511">
    <property type="entry name" value="ATP-dep_Helicase"/>
</dbReference>
<dbReference type="GO" id="GO:0004386">
    <property type="term" value="F:helicase activity"/>
    <property type="evidence" value="ECO:0007669"/>
    <property type="project" value="UniProtKB-KW"/>
</dbReference>
<gene>
    <name evidence="11" type="primary">lhr</name>
</gene>
<evidence type="ECO:0000256" key="4">
    <source>
        <dbReference type="ARBA" id="ARBA00022806"/>
    </source>
</evidence>
<proteinExistence type="predicted"/>
<dbReference type="SMART" id="SM00490">
    <property type="entry name" value="HELICc"/>
    <property type="match status" value="1"/>
</dbReference>
<dbReference type="InterPro" id="IPR036390">
    <property type="entry name" value="WH_DNA-bd_sf"/>
</dbReference>
<dbReference type="CDD" id="cd18796">
    <property type="entry name" value="SF2_C_LHR"/>
    <property type="match status" value="1"/>
</dbReference>
<keyword evidence="5" id="KW-0067">ATP-binding</keyword>
<name>A0A075FP84_9EURY</name>
<dbReference type="SUPFAM" id="SSF46785">
    <property type="entry name" value="Winged helix' DNA-binding domain"/>
    <property type="match status" value="1"/>
</dbReference>
<dbReference type="Pfam" id="PF19306">
    <property type="entry name" value="WHD_Lhr"/>
    <property type="match status" value="1"/>
</dbReference>
<dbReference type="InterPro" id="IPR011545">
    <property type="entry name" value="DEAD/DEAH_box_helicase_dom"/>
</dbReference>
<dbReference type="SUPFAM" id="SSF52540">
    <property type="entry name" value="P-loop containing nucleoside triphosphate hydrolases"/>
    <property type="match status" value="1"/>
</dbReference>
<dbReference type="InterPro" id="IPR013701">
    <property type="entry name" value="Lhr-like_DEAD/DEAH_assoc"/>
</dbReference>
<evidence type="ECO:0000256" key="2">
    <source>
        <dbReference type="ARBA" id="ARBA00022763"/>
    </source>
</evidence>
<feature type="domain" description="Helicase C-terminal" evidence="10">
    <location>
        <begin position="291"/>
        <end position="443"/>
    </location>
</feature>
<evidence type="ECO:0000259" key="10">
    <source>
        <dbReference type="PROSITE" id="PS51194"/>
    </source>
</evidence>
<keyword evidence="8" id="KW-0413">Isomerase</keyword>
<dbReference type="PROSITE" id="PS51192">
    <property type="entry name" value="HELICASE_ATP_BIND_1"/>
    <property type="match status" value="1"/>
</dbReference>
<protein>
    <submittedName>
        <fullName evidence="11">DEAD/H associated domain protein (Lhr)</fullName>
    </submittedName>
</protein>
<evidence type="ECO:0000256" key="8">
    <source>
        <dbReference type="ARBA" id="ARBA00023235"/>
    </source>
</evidence>
<evidence type="ECO:0000259" key="9">
    <source>
        <dbReference type="PROSITE" id="PS51192"/>
    </source>
</evidence>
<dbReference type="GO" id="GO:0140097">
    <property type="term" value="F:catalytic activity, acting on DNA"/>
    <property type="evidence" value="ECO:0007669"/>
    <property type="project" value="UniProtKB-ARBA"/>
</dbReference>
<evidence type="ECO:0000256" key="6">
    <source>
        <dbReference type="ARBA" id="ARBA00023125"/>
    </source>
</evidence>
<dbReference type="PANTHER" id="PTHR47962">
    <property type="entry name" value="ATP-DEPENDENT HELICASE LHR-RELATED-RELATED"/>
    <property type="match status" value="1"/>
</dbReference>
<dbReference type="SMART" id="SM00487">
    <property type="entry name" value="DEXDc"/>
    <property type="match status" value="1"/>
</dbReference>
<dbReference type="GO" id="GO:0006281">
    <property type="term" value="P:DNA repair"/>
    <property type="evidence" value="ECO:0007669"/>
    <property type="project" value="UniProtKB-KW"/>
</dbReference>
<dbReference type="EMBL" id="KF900335">
    <property type="protein sequence ID" value="AIE91341.1"/>
    <property type="molecule type" value="Genomic_DNA"/>
</dbReference>
<keyword evidence="3" id="KW-0378">Hydrolase</keyword>
<evidence type="ECO:0000313" key="11">
    <source>
        <dbReference type="EMBL" id="AIE91341.1"/>
    </source>
</evidence>
<dbReference type="CDD" id="cd17922">
    <property type="entry name" value="DEXHc_LHR-like"/>
    <property type="match status" value="1"/>
</dbReference>
<reference evidence="11" key="1">
    <citation type="journal article" date="2014" name="Genome Biol. Evol.">
        <title>Pangenome evidence for extensive interdomain horizontal transfer affecting lineage core and shell genes in uncultured planktonic thaumarchaeota and euryarchaeota.</title>
        <authorList>
            <person name="Deschamps P."/>
            <person name="Zivanovic Y."/>
            <person name="Moreira D."/>
            <person name="Rodriguez-Valera F."/>
            <person name="Lopez-Garcia P."/>
        </authorList>
    </citation>
    <scope>NUCLEOTIDE SEQUENCE</scope>
</reference>